<dbReference type="InterPro" id="IPR047135">
    <property type="entry name" value="YsiQ"/>
</dbReference>
<gene>
    <name evidence="1" type="ORF">EL26_19455</name>
</gene>
<dbReference type="Proteomes" id="UP000027931">
    <property type="component" value="Unassembled WGS sequence"/>
</dbReference>
<evidence type="ECO:0000313" key="2">
    <source>
        <dbReference type="Proteomes" id="UP000027931"/>
    </source>
</evidence>
<dbReference type="EMBL" id="JMIR01000033">
    <property type="protein sequence ID" value="KEO81651.1"/>
    <property type="molecule type" value="Genomic_DNA"/>
</dbReference>
<name>A0A074LHG7_9BACL</name>
<evidence type="ECO:0000313" key="1">
    <source>
        <dbReference type="EMBL" id="KEO81651.1"/>
    </source>
</evidence>
<proteinExistence type="predicted"/>
<dbReference type="AlphaFoldDB" id="A0A074LHG7"/>
<dbReference type="STRING" id="1157490.EL26_19455"/>
<comment type="caution">
    <text evidence="1">The sequence shown here is derived from an EMBL/GenBank/DDBJ whole genome shotgun (WGS) entry which is preliminary data.</text>
</comment>
<dbReference type="PANTHER" id="PTHR42925">
    <property type="entry name" value="MULTIDRUG AND TOXIN EFFLUX PROTEIN MATE FAMILY"/>
    <property type="match status" value="1"/>
</dbReference>
<dbReference type="RefSeq" id="WP_038092456.1">
    <property type="nucleotide sequence ID" value="NZ_JMIR01000033.1"/>
</dbReference>
<organism evidence="1 2">
    <name type="scientific">Tumebacillus flagellatus</name>
    <dbReference type="NCBI Taxonomy" id="1157490"/>
    <lineage>
        <taxon>Bacteria</taxon>
        <taxon>Bacillati</taxon>
        <taxon>Bacillota</taxon>
        <taxon>Bacilli</taxon>
        <taxon>Bacillales</taxon>
        <taxon>Alicyclobacillaceae</taxon>
        <taxon>Tumebacillus</taxon>
    </lineage>
</organism>
<keyword evidence="2" id="KW-1185">Reference proteome</keyword>
<dbReference type="OrthoDB" id="9806302at2"/>
<sequence>MTLLSLTIPIFFEMALRVLKTFPKEHAWKVLRIGFPSAGENLSYMLSQIVITGMIASLGTDTIAAKVYTEALMGYINILTNSIGHGADRRLDCVLCRRMAPRRADVQEMEAREVEADIAGAAECTGYVSKEKTPSQQMGFFL</sequence>
<accession>A0A074LHG7</accession>
<dbReference type="PANTHER" id="PTHR42925:SF1">
    <property type="entry name" value="VIRULENCE FACTOR MVIN"/>
    <property type="match status" value="1"/>
</dbReference>
<dbReference type="eggNOG" id="COG0534">
    <property type="taxonomic scope" value="Bacteria"/>
</dbReference>
<protein>
    <submittedName>
        <fullName evidence="1">Uncharacterized protein</fullName>
    </submittedName>
</protein>
<reference evidence="1 2" key="1">
    <citation type="journal article" date="2013" name="Int. J. Syst. Evol. Microbiol.">
        <title>Tumebacillus flagellatus sp. nov., an alpha-amylase/pullulanase-producing bacterium isolated from cassava wastewater.</title>
        <authorList>
            <person name="Wang Q."/>
            <person name="Xie N."/>
            <person name="Qin Y."/>
            <person name="Shen N."/>
            <person name="Zhu J."/>
            <person name="Mi H."/>
            <person name="Huang R."/>
        </authorList>
    </citation>
    <scope>NUCLEOTIDE SEQUENCE [LARGE SCALE GENOMIC DNA]</scope>
    <source>
        <strain evidence="1 2">GST4</strain>
    </source>
</reference>